<evidence type="ECO:0000313" key="2">
    <source>
        <dbReference type="Proteomes" id="UP000274541"/>
    </source>
</evidence>
<organism evidence="1 2">
    <name type="scientific">Pseudomonas syringae pv. aptata</name>
    <dbReference type="NCBI Taxonomy" id="83167"/>
    <lineage>
        <taxon>Bacteria</taxon>
        <taxon>Pseudomonadati</taxon>
        <taxon>Pseudomonadota</taxon>
        <taxon>Gammaproteobacteria</taxon>
        <taxon>Pseudomonadales</taxon>
        <taxon>Pseudomonadaceae</taxon>
        <taxon>Pseudomonas</taxon>
        <taxon>Pseudomonas syringae</taxon>
    </lineage>
</organism>
<reference evidence="1 2" key="1">
    <citation type="submission" date="2018-08" db="EMBL/GenBank/DDBJ databases">
        <title>Recombination of ecologically and evolutionarily significant loci maintains genetic cohesion in the Pseudomonas syringae species complex.</title>
        <authorList>
            <person name="Dillon M."/>
            <person name="Thakur S."/>
            <person name="Almeida R.N.D."/>
            <person name="Weir B.S."/>
            <person name="Guttman D.S."/>
        </authorList>
    </citation>
    <scope>NUCLEOTIDE SEQUENCE [LARGE SCALE GENOMIC DNA]</scope>
    <source>
        <strain evidence="1 2">ICMP 4388</strain>
    </source>
</reference>
<proteinExistence type="predicted"/>
<gene>
    <name evidence="1" type="ORF">ALQ37_04400</name>
</gene>
<protein>
    <submittedName>
        <fullName evidence="1">Uncharacterized protein</fullName>
    </submittedName>
</protein>
<accession>A0A0Q0DSV7</accession>
<evidence type="ECO:0000313" key="1">
    <source>
        <dbReference type="EMBL" id="RMO54493.1"/>
    </source>
</evidence>
<sequence>MSITIQSLPRLNSLPFLTAPQWLCQWTPADESVFDGSGI</sequence>
<comment type="caution">
    <text evidence="1">The sequence shown here is derived from an EMBL/GenBank/DDBJ whole genome shotgun (WGS) entry which is preliminary data.</text>
</comment>
<dbReference type="EMBL" id="RBPX01000463">
    <property type="protein sequence ID" value="RMO54493.1"/>
    <property type="molecule type" value="Genomic_DNA"/>
</dbReference>
<dbReference type="AlphaFoldDB" id="A0A0Q0DSV7"/>
<dbReference type="Proteomes" id="UP000274541">
    <property type="component" value="Unassembled WGS sequence"/>
</dbReference>
<name>A0A0Q0DSV7_PSEAP</name>